<evidence type="ECO:0000256" key="3">
    <source>
        <dbReference type="ARBA" id="ARBA00023125"/>
    </source>
</evidence>
<dbReference type="Proteomes" id="UP000193061">
    <property type="component" value="Unassembled WGS sequence"/>
</dbReference>
<keyword evidence="5" id="KW-0804">Transcription</keyword>
<dbReference type="FunFam" id="1.10.10.10:FF:000001">
    <property type="entry name" value="LysR family transcriptional regulator"/>
    <property type="match status" value="1"/>
</dbReference>
<accession>A0A1X7ABT5</accession>
<proteinExistence type="inferred from homology"/>
<evidence type="ECO:0000313" key="8">
    <source>
        <dbReference type="Proteomes" id="UP000193061"/>
    </source>
</evidence>
<dbReference type="SUPFAM" id="SSF53850">
    <property type="entry name" value="Periplasmic binding protein-like II"/>
    <property type="match status" value="1"/>
</dbReference>
<dbReference type="PROSITE" id="PS50931">
    <property type="entry name" value="HTH_LYSR"/>
    <property type="match status" value="1"/>
</dbReference>
<organism evidence="7 8">
    <name type="scientific">Roseovarius albus</name>
    <dbReference type="NCBI Taxonomy" id="1247867"/>
    <lineage>
        <taxon>Bacteria</taxon>
        <taxon>Pseudomonadati</taxon>
        <taxon>Pseudomonadota</taxon>
        <taxon>Alphaproteobacteria</taxon>
        <taxon>Rhodobacterales</taxon>
        <taxon>Roseobacteraceae</taxon>
        <taxon>Roseovarius</taxon>
    </lineage>
</organism>
<dbReference type="EMBL" id="FWFX01000025">
    <property type="protein sequence ID" value="SLN73725.1"/>
    <property type="molecule type" value="Genomic_DNA"/>
</dbReference>
<gene>
    <name evidence="7" type="primary">oxyR_5</name>
    <name evidence="7" type="ORF">ROA7450_04166</name>
</gene>
<dbReference type="AlphaFoldDB" id="A0A1X7ABT5"/>
<evidence type="ECO:0000256" key="5">
    <source>
        <dbReference type="ARBA" id="ARBA00023163"/>
    </source>
</evidence>
<dbReference type="CDD" id="cd08411">
    <property type="entry name" value="PBP2_OxyR"/>
    <property type="match status" value="1"/>
</dbReference>
<dbReference type="PRINTS" id="PR00039">
    <property type="entry name" value="HTHLYSR"/>
</dbReference>
<evidence type="ECO:0000256" key="4">
    <source>
        <dbReference type="ARBA" id="ARBA00023159"/>
    </source>
</evidence>
<evidence type="ECO:0000313" key="7">
    <source>
        <dbReference type="EMBL" id="SLN73725.1"/>
    </source>
</evidence>
<dbReference type="InterPro" id="IPR036388">
    <property type="entry name" value="WH-like_DNA-bd_sf"/>
</dbReference>
<dbReference type="InterPro" id="IPR036390">
    <property type="entry name" value="WH_DNA-bd_sf"/>
</dbReference>
<dbReference type="Pfam" id="PF00126">
    <property type="entry name" value="HTH_1"/>
    <property type="match status" value="1"/>
</dbReference>
<dbReference type="PANTHER" id="PTHR30346:SF26">
    <property type="entry name" value="HYDROGEN PEROXIDE-INDUCIBLE GENES ACTIVATOR"/>
    <property type="match status" value="1"/>
</dbReference>
<dbReference type="Gene3D" id="1.10.10.10">
    <property type="entry name" value="Winged helix-like DNA-binding domain superfamily/Winged helix DNA-binding domain"/>
    <property type="match status" value="1"/>
</dbReference>
<comment type="similarity">
    <text evidence="1">Belongs to the LysR transcriptional regulatory family.</text>
</comment>
<dbReference type="InterPro" id="IPR005119">
    <property type="entry name" value="LysR_subst-bd"/>
</dbReference>
<dbReference type="Pfam" id="PF03466">
    <property type="entry name" value="LysR_substrate"/>
    <property type="match status" value="1"/>
</dbReference>
<dbReference type="SUPFAM" id="SSF46785">
    <property type="entry name" value="Winged helix' DNA-binding domain"/>
    <property type="match status" value="1"/>
</dbReference>
<keyword evidence="4" id="KW-0010">Activator</keyword>
<reference evidence="7 8" key="1">
    <citation type="submission" date="2017-03" db="EMBL/GenBank/DDBJ databases">
        <authorList>
            <person name="Afonso C.L."/>
            <person name="Miller P.J."/>
            <person name="Scott M.A."/>
            <person name="Spackman E."/>
            <person name="Goraichik I."/>
            <person name="Dimitrov K.M."/>
            <person name="Suarez D.L."/>
            <person name="Swayne D.E."/>
        </authorList>
    </citation>
    <scope>NUCLEOTIDE SEQUENCE [LARGE SCALE GENOMIC DNA]</scope>
    <source>
        <strain evidence="7 8">CECT 7450</strain>
    </source>
</reference>
<protein>
    <submittedName>
        <fullName evidence="7">Hydrogen peroxide-inducible genes activator</fullName>
    </submittedName>
</protein>
<dbReference type="RefSeq" id="WP_085807806.1">
    <property type="nucleotide sequence ID" value="NZ_FWFX01000025.1"/>
</dbReference>
<dbReference type="GO" id="GO:0003700">
    <property type="term" value="F:DNA-binding transcription factor activity"/>
    <property type="evidence" value="ECO:0007669"/>
    <property type="project" value="InterPro"/>
</dbReference>
<sequence length="312" mass="34472">MTTNKITLKQLRYLVAVADQKHFRRAAELCDVSQPSLSVQIQNLEEELGVLLVERGRGEVLMTPAGREVVDRARSVLVDVQGIADFATYAQQGLTGTIRLGVQATLGPYLLPLITSALHREHPDFKLYIRECVPSRLESELANGIHDVILAKLPLRSSDLVATPLFREPILLTVSRDHPLAVQEGVSIKDLENLPVLSLAPDFHLHDQVHALCEEFGANIVHDYVGTSLDALRQMVAMDMGTTFVPALYAKSEIPPESDVVALPLKGRRVFRSIGLVWRKGAGRAQSFRDLAQFIQACAKSDFPELELVDAK</sequence>
<dbReference type="GO" id="GO:0003677">
    <property type="term" value="F:DNA binding"/>
    <property type="evidence" value="ECO:0007669"/>
    <property type="project" value="UniProtKB-KW"/>
</dbReference>
<feature type="domain" description="HTH lysR-type" evidence="6">
    <location>
        <begin position="6"/>
        <end position="63"/>
    </location>
</feature>
<evidence type="ECO:0000256" key="1">
    <source>
        <dbReference type="ARBA" id="ARBA00009437"/>
    </source>
</evidence>
<dbReference type="OrthoDB" id="9775392at2"/>
<keyword evidence="2" id="KW-0805">Transcription regulation</keyword>
<keyword evidence="8" id="KW-1185">Reference proteome</keyword>
<keyword evidence="3" id="KW-0238">DNA-binding</keyword>
<dbReference type="GO" id="GO:0032993">
    <property type="term" value="C:protein-DNA complex"/>
    <property type="evidence" value="ECO:0007669"/>
    <property type="project" value="TreeGrafter"/>
</dbReference>
<evidence type="ECO:0000256" key="2">
    <source>
        <dbReference type="ARBA" id="ARBA00023015"/>
    </source>
</evidence>
<dbReference type="InterPro" id="IPR000847">
    <property type="entry name" value="LysR_HTH_N"/>
</dbReference>
<name>A0A1X7ABT5_9RHOB</name>
<dbReference type="Gene3D" id="3.40.190.10">
    <property type="entry name" value="Periplasmic binding protein-like II"/>
    <property type="match status" value="2"/>
</dbReference>
<evidence type="ECO:0000259" key="6">
    <source>
        <dbReference type="PROSITE" id="PS50931"/>
    </source>
</evidence>
<dbReference type="PANTHER" id="PTHR30346">
    <property type="entry name" value="TRANSCRIPTIONAL DUAL REGULATOR HCAR-RELATED"/>
    <property type="match status" value="1"/>
</dbReference>